<keyword evidence="2" id="KW-1185">Reference proteome</keyword>
<organism evidence="1 2">
    <name type="scientific">Laspinema olomoucense D3b</name>
    <dbReference type="NCBI Taxonomy" id="2953688"/>
    <lineage>
        <taxon>Bacteria</taxon>
        <taxon>Bacillati</taxon>
        <taxon>Cyanobacteriota</taxon>
        <taxon>Cyanophyceae</taxon>
        <taxon>Oscillatoriophycideae</taxon>
        <taxon>Oscillatoriales</taxon>
        <taxon>Laspinemataceae</taxon>
        <taxon>Laspinema</taxon>
        <taxon>Laspinema olomoucense</taxon>
    </lineage>
</organism>
<sequence length="134" mass="14936">FGAIMVLLWLSAVFFYYTLPRVTEEGYKASVQDTIPRTTNRGFGPFWGTQQAEMGLKPPVSNGLYPRLAHSKKPPPIVGGNRPESWRWMSDPRSRLGGNLPFGPGRSPLTCAKISEGVEIPCLFPELVKFLNKN</sequence>
<feature type="non-terminal residue" evidence="1">
    <location>
        <position position="1"/>
    </location>
</feature>
<proteinExistence type="predicted"/>
<dbReference type="Proteomes" id="UP001525961">
    <property type="component" value="Unassembled WGS sequence"/>
</dbReference>
<evidence type="ECO:0000313" key="1">
    <source>
        <dbReference type="EMBL" id="MCT7981646.1"/>
    </source>
</evidence>
<reference evidence="1 2" key="1">
    <citation type="journal article" date="2022" name="Front. Microbiol.">
        <title>High genomic differentiation and limited gene flow indicate recent cryptic speciation within the genus Laspinema (cyanobacteria).</title>
        <authorList>
            <person name="Stanojkovic A."/>
            <person name="Skoupy S."/>
            <person name="Skaloud P."/>
            <person name="Dvorak P."/>
        </authorList>
    </citation>
    <scope>NUCLEOTIDE SEQUENCE [LARGE SCALE GENOMIC DNA]</scope>
    <source>
        <strain evidence="1 2">D3b</strain>
    </source>
</reference>
<gene>
    <name evidence="1" type="ORF">NG792_28385</name>
</gene>
<comment type="caution">
    <text evidence="1">The sequence shown here is derived from an EMBL/GenBank/DDBJ whole genome shotgun (WGS) entry which is preliminary data.</text>
</comment>
<dbReference type="EMBL" id="JAMXFA010000089">
    <property type="protein sequence ID" value="MCT7981646.1"/>
    <property type="molecule type" value="Genomic_DNA"/>
</dbReference>
<protein>
    <submittedName>
        <fullName evidence="1">Uncharacterized protein</fullName>
    </submittedName>
</protein>
<name>A0ABT2NGK6_9CYAN</name>
<dbReference type="RefSeq" id="WP_261237793.1">
    <property type="nucleotide sequence ID" value="NZ_JAMXFA010000089.1"/>
</dbReference>
<accession>A0ABT2NGK6</accession>
<evidence type="ECO:0000313" key="2">
    <source>
        <dbReference type="Proteomes" id="UP001525961"/>
    </source>
</evidence>